<dbReference type="GO" id="GO:0004177">
    <property type="term" value="F:aminopeptidase activity"/>
    <property type="evidence" value="ECO:0007669"/>
    <property type="project" value="UniProtKB-KW"/>
</dbReference>
<dbReference type="GO" id="GO:0003723">
    <property type="term" value="F:RNA binding"/>
    <property type="evidence" value="ECO:0007669"/>
    <property type="project" value="UniProtKB-KW"/>
</dbReference>
<comment type="cofactor">
    <cofactor evidence="2">
        <name>Mg(2+)</name>
        <dbReference type="ChEBI" id="CHEBI:18420"/>
    </cofactor>
</comment>
<accession>A0A5A8F1M7</accession>
<dbReference type="AlphaFoldDB" id="A0A5A8F1M7"/>
<proteinExistence type="inferred from homology"/>
<comment type="cofactor">
    <cofactor evidence="1">
        <name>Co(2+)</name>
        <dbReference type="ChEBI" id="CHEBI:48828"/>
    </cofactor>
</comment>
<dbReference type="Pfam" id="PF02073">
    <property type="entry name" value="Peptidase_M29"/>
    <property type="match status" value="1"/>
</dbReference>
<keyword evidence="9" id="KW-0482">Metalloprotease</keyword>
<evidence type="ECO:0000256" key="7">
    <source>
        <dbReference type="ARBA" id="ARBA00022723"/>
    </source>
</evidence>
<dbReference type="InterPro" id="IPR035097">
    <property type="entry name" value="M29_N-terminal"/>
</dbReference>
<keyword evidence="10" id="KW-0694">RNA-binding</keyword>
<keyword evidence="12" id="KW-1185">Reference proteome</keyword>
<dbReference type="PROSITE" id="PS50889">
    <property type="entry name" value="S4"/>
    <property type="match status" value="1"/>
</dbReference>
<comment type="similarity">
    <text evidence="4">Belongs to the peptidase M29 family.</text>
</comment>
<dbReference type="SUPFAM" id="SSF144052">
    <property type="entry name" value="Thermophilic metalloprotease-like"/>
    <property type="match status" value="1"/>
</dbReference>
<dbReference type="Proteomes" id="UP000322876">
    <property type="component" value="Unassembled WGS sequence"/>
</dbReference>
<gene>
    <name evidence="11" type="ORF">FHQ18_09785</name>
</gene>
<dbReference type="GO" id="GO:0006508">
    <property type="term" value="P:proteolysis"/>
    <property type="evidence" value="ECO:0007669"/>
    <property type="project" value="UniProtKB-KW"/>
</dbReference>
<keyword evidence="8" id="KW-0378">Hydrolase</keyword>
<evidence type="ECO:0000256" key="5">
    <source>
        <dbReference type="ARBA" id="ARBA00022438"/>
    </source>
</evidence>
<dbReference type="InterPro" id="IPR052170">
    <property type="entry name" value="M29_Exopeptidase"/>
</dbReference>
<dbReference type="PANTHER" id="PTHR34448">
    <property type="entry name" value="AMINOPEPTIDASE"/>
    <property type="match status" value="1"/>
</dbReference>
<dbReference type="InterPro" id="IPR000787">
    <property type="entry name" value="Peptidase_M29"/>
</dbReference>
<evidence type="ECO:0000256" key="1">
    <source>
        <dbReference type="ARBA" id="ARBA00001941"/>
    </source>
</evidence>
<evidence type="ECO:0000313" key="12">
    <source>
        <dbReference type="Proteomes" id="UP000322876"/>
    </source>
</evidence>
<evidence type="ECO:0000313" key="11">
    <source>
        <dbReference type="EMBL" id="KAA0257327.1"/>
    </source>
</evidence>
<comment type="caution">
    <text evidence="11">The sequence shown here is derived from an EMBL/GenBank/DDBJ whole genome shotgun (WGS) entry which is preliminary data.</text>
</comment>
<dbReference type="PANTHER" id="PTHR34448:SF1">
    <property type="entry name" value="BLL6088 PROTEIN"/>
    <property type="match status" value="1"/>
</dbReference>
<evidence type="ECO:0000256" key="8">
    <source>
        <dbReference type="ARBA" id="ARBA00022801"/>
    </source>
</evidence>
<organism evidence="11 12">
    <name type="scientific">Deferribacter autotrophicus</name>
    <dbReference type="NCBI Taxonomy" id="500465"/>
    <lineage>
        <taxon>Bacteria</taxon>
        <taxon>Pseudomonadati</taxon>
        <taxon>Deferribacterota</taxon>
        <taxon>Deferribacteres</taxon>
        <taxon>Deferribacterales</taxon>
        <taxon>Deferribacteraceae</taxon>
        <taxon>Deferribacter</taxon>
    </lineage>
</organism>
<evidence type="ECO:0000256" key="6">
    <source>
        <dbReference type="ARBA" id="ARBA00022670"/>
    </source>
</evidence>
<keyword evidence="7" id="KW-0479">Metal-binding</keyword>
<dbReference type="OrthoDB" id="9803993at2"/>
<evidence type="ECO:0000256" key="2">
    <source>
        <dbReference type="ARBA" id="ARBA00001946"/>
    </source>
</evidence>
<protein>
    <submittedName>
        <fullName evidence="11">Aminopeptidase</fullName>
    </submittedName>
</protein>
<evidence type="ECO:0000256" key="9">
    <source>
        <dbReference type="ARBA" id="ARBA00023049"/>
    </source>
</evidence>
<keyword evidence="6" id="KW-0645">Protease</keyword>
<dbReference type="RefSeq" id="WP_149267000.1">
    <property type="nucleotide sequence ID" value="NZ_VFJB01000008.1"/>
</dbReference>
<evidence type="ECO:0000256" key="4">
    <source>
        <dbReference type="ARBA" id="ARBA00008236"/>
    </source>
</evidence>
<evidence type="ECO:0000256" key="10">
    <source>
        <dbReference type="PROSITE-ProRule" id="PRU00182"/>
    </source>
</evidence>
<dbReference type="EMBL" id="VFJB01000008">
    <property type="protein sequence ID" value="KAA0257327.1"/>
    <property type="molecule type" value="Genomic_DNA"/>
</dbReference>
<comment type="cofactor">
    <cofactor evidence="3">
        <name>Zn(2+)</name>
        <dbReference type="ChEBI" id="CHEBI:29105"/>
    </cofactor>
</comment>
<dbReference type="PRINTS" id="PR00919">
    <property type="entry name" value="THERMOPTASE"/>
</dbReference>
<sequence>MSYEEKLARLLCDYSLKVKKGDVVEIRGEICAEPLIKVCYVYLLKIGAYPIVKMSFPEQMYYFYKYAQKEQLEFIPEVSMTAAKTINGLIAIDSETNTKQLTNVDSTKVAINRKATRILKDIMFEREAKGEFKWVLAPYPTYSMAQDAEMSFDEYRDFVFGACKLNEENPVKVWEEVSKFQDKVVELLTGGKELKILGKNTELILKVEGRKWINCNGSHNMPDGEVFTSPVEDSAEGVMFFDVPTSFMGVEVKNVTLYFEKGKVVKATAEKGEEFLNKMLDTDEGARFVGEIAFGLNDNIDKPTKNILFDEKIGKTMHLAVGSSYPEAGGKNKSGLHWDLIKRMDNGSEVYLDGTLIYKDGKFIF</sequence>
<dbReference type="GO" id="GO:0008237">
    <property type="term" value="F:metallopeptidase activity"/>
    <property type="evidence" value="ECO:0007669"/>
    <property type="project" value="UniProtKB-KW"/>
</dbReference>
<keyword evidence="5 11" id="KW-0031">Aminopeptidase</keyword>
<reference evidence="11 12" key="1">
    <citation type="submission" date="2019-06" db="EMBL/GenBank/DDBJ databases">
        <title>Genomic insights into carbon and energy metabolism of Deferribacter autotrophicus revealed new metabolic traits in the phylum Deferribacteres.</title>
        <authorList>
            <person name="Slobodkin A.I."/>
            <person name="Slobodkina G.B."/>
            <person name="Allioux M."/>
            <person name="Alain K."/>
            <person name="Jebbar M."/>
            <person name="Shadrin V."/>
            <person name="Kublanov I.V."/>
            <person name="Toshchakov S.V."/>
            <person name="Bonch-Osmolovskaya E.A."/>
        </authorList>
    </citation>
    <scope>NUCLEOTIDE SEQUENCE [LARGE SCALE GENOMIC DNA]</scope>
    <source>
        <strain evidence="11 12">SL50</strain>
    </source>
</reference>
<evidence type="ECO:0000256" key="3">
    <source>
        <dbReference type="ARBA" id="ARBA00001947"/>
    </source>
</evidence>
<dbReference type="GO" id="GO:0046872">
    <property type="term" value="F:metal ion binding"/>
    <property type="evidence" value="ECO:0007669"/>
    <property type="project" value="UniProtKB-KW"/>
</dbReference>
<dbReference type="Gene3D" id="3.40.1830.10">
    <property type="entry name" value="Thermophilic metalloprotease (M29)"/>
    <property type="match status" value="1"/>
</dbReference>
<name>A0A5A8F1M7_9BACT</name>